<protein>
    <submittedName>
        <fullName evidence="1">Uncharacterized protein</fullName>
    </submittedName>
</protein>
<evidence type="ECO:0000313" key="1">
    <source>
        <dbReference type="EMBL" id="RKO61768.1"/>
    </source>
</evidence>
<evidence type="ECO:0000313" key="2">
    <source>
        <dbReference type="Proteomes" id="UP000286235"/>
    </source>
</evidence>
<dbReference type="Proteomes" id="UP000286235">
    <property type="component" value="Unassembled WGS sequence"/>
</dbReference>
<proteinExistence type="predicted"/>
<accession>A0A420VED4</accession>
<reference evidence="1 2" key="1">
    <citation type="submission" date="2013-12" db="EMBL/GenBank/DDBJ databases">
        <title>Genome and proteome characterization of Caldibacillus debilis GB1 derived from a cellulolytic aero-tolerant co-culture.</title>
        <authorList>
            <person name="Wushke S.T."/>
            <person name="Zhang X."/>
            <person name="Fristensky B."/>
            <person name="Wilkins J.A."/>
            <person name="Levin D.B."/>
            <person name="Sparling R."/>
        </authorList>
    </citation>
    <scope>NUCLEOTIDE SEQUENCE [LARGE SCALE GENOMIC DNA]</scope>
    <source>
        <strain evidence="1 2">GB1</strain>
    </source>
</reference>
<gene>
    <name evidence="1" type="ORF">Cdeb_01239</name>
</gene>
<comment type="caution">
    <text evidence="1">The sequence shown here is derived from an EMBL/GenBank/DDBJ whole genome shotgun (WGS) entry which is preliminary data.</text>
</comment>
<sequence length="90" mass="10612">MKKNRQPISMEEFGQKYSVYQLIKGIKKVSITDYTRQFEVFEPDELVEVTEVDGLLVYDEAGKLELVVEDTMTDREYLDLLKEKFNIIDL</sequence>
<dbReference type="EMBL" id="AZRV01000035">
    <property type="protein sequence ID" value="RKO61768.1"/>
    <property type="molecule type" value="Genomic_DNA"/>
</dbReference>
<organism evidence="1 2">
    <name type="scientific">Caldibacillus debilis GB1</name>
    <dbReference type="NCBI Taxonomy" id="1339248"/>
    <lineage>
        <taxon>Bacteria</taxon>
        <taxon>Bacillati</taxon>
        <taxon>Bacillota</taxon>
        <taxon>Bacilli</taxon>
        <taxon>Bacillales</taxon>
        <taxon>Bacillaceae</taxon>
        <taxon>Caldibacillus</taxon>
    </lineage>
</organism>
<keyword evidence="2" id="KW-1185">Reference proteome</keyword>
<dbReference type="RefSeq" id="WP_120669165.1">
    <property type="nucleotide sequence ID" value="NZ_AZRV01000035.1"/>
</dbReference>
<dbReference type="AlphaFoldDB" id="A0A420VED4"/>
<name>A0A420VED4_9BACI</name>